<dbReference type="PROSITE" id="PS50977">
    <property type="entry name" value="HTH_TETR_2"/>
    <property type="match status" value="1"/>
</dbReference>
<dbReference type="Gene3D" id="1.10.357.10">
    <property type="entry name" value="Tetracycline Repressor, domain 2"/>
    <property type="match status" value="1"/>
</dbReference>
<reference evidence="2 3" key="1">
    <citation type="journal article" date="2018" name="Vet. Microbiol.">
        <title>Characterisation of Staphylococcus felis isolated from cats using whole genome sequencing.</title>
        <authorList>
            <person name="Worthing K."/>
            <person name="Pang S."/>
            <person name="Trott D.J."/>
            <person name="Abraham S."/>
            <person name="Coombs G.W."/>
            <person name="Jordan D."/>
            <person name="McIntyre L."/>
            <person name="Davies M.R."/>
            <person name="Norris J."/>
        </authorList>
    </citation>
    <scope>NUCLEOTIDE SEQUENCE [LARGE SCALE GENOMIC DNA]</scope>
    <source>
        <strain evidence="2 3">F9</strain>
    </source>
</reference>
<protein>
    <submittedName>
        <fullName evidence="2">TetR/AcrR family transcriptional regulator</fullName>
    </submittedName>
</protein>
<keyword evidence="1" id="KW-0238">DNA-binding</keyword>
<dbReference type="Pfam" id="PF14278">
    <property type="entry name" value="TetR_C_8"/>
    <property type="match status" value="1"/>
</dbReference>
<dbReference type="InterPro" id="IPR001647">
    <property type="entry name" value="HTH_TetR"/>
</dbReference>
<dbReference type="SUPFAM" id="SSF46689">
    <property type="entry name" value="Homeodomain-like"/>
    <property type="match status" value="1"/>
</dbReference>
<evidence type="ECO:0000313" key="2">
    <source>
        <dbReference type="EMBL" id="REH92558.1"/>
    </source>
</evidence>
<dbReference type="Proteomes" id="UP000256562">
    <property type="component" value="Unassembled WGS sequence"/>
</dbReference>
<evidence type="ECO:0000313" key="3">
    <source>
        <dbReference type="Proteomes" id="UP000256562"/>
    </source>
</evidence>
<organism evidence="2 3">
    <name type="scientific">Staphylococcus felis</name>
    <dbReference type="NCBI Taxonomy" id="46127"/>
    <lineage>
        <taxon>Bacteria</taxon>
        <taxon>Bacillati</taxon>
        <taxon>Bacillota</taxon>
        <taxon>Bacilli</taxon>
        <taxon>Bacillales</taxon>
        <taxon>Staphylococcaceae</taxon>
        <taxon>Staphylococcus</taxon>
    </lineage>
</organism>
<sequence>MGDTMNRAKARIKIFKAMVKLLETETFESITIKQLCAESGVHRSTFYAHFEDKYQLFDTMTAFHMSKYKKLMDYLSQTVQNCELDEVKYKVLKTFQLMFRYIKRYQAFFTAVIVTHPQVHLIQAYIKLTKDAYKKMLNDLPNLNDADHFIQYTIGGQLSLIYAWLADDCKEPTRRMARILYTNILKTDR</sequence>
<proteinExistence type="predicted"/>
<evidence type="ECO:0000256" key="1">
    <source>
        <dbReference type="ARBA" id="ARBA00023125"/>
    </source>
</evidence>
<name>A0A2K3ZK47_9STAP</name>
<accession>A0A2K3ZK47</accession>
<dbReference type="PANTHER" id="PTHR43479:SF7">
    <property type="entry name" value="TETR-FAMILY TRANSCRIPTIONAL REGULATOR"/>
    <property type="match status" value="1"/>
</dbReference>
<dbReference type="AlphaFoldDB" id="A0A2K3ZK47"/>
<comment type="caution">
    <text evidence="2">The sequence shown here is derived from an EMBL/GenBank/DDBJ whole genome shotgun (WGS) entry which is preliminary data.</text>
</comment>
<dbReference type="Pfam" id="PF00440">
    <property type="entry name" value="TetR_N"/>
    <property type="match status" value="1"/>
</dbReference>
<dbReference type="PANTHER" id="PTHR43479">
    <property type="entry name" value="ACREF/ENVCD OPERON REPRESSOR-RELATED"/>
    <property type="match status" value="1"/>
</dbReference>
<dbReference type="KEGG" id="sfq:C7J90_01755"/>
<dbReference type="OrthoDB" id="9810250at2"/>
<dbReference type="InterPro" id="IPR009057">
    <property type="entry name" value="Homeodomain-like_sf"/>
</dbReference>
<dbReference type="GO" id="GO:0003677">
    <property type="term" value="F:DNA binding"/>
    <property type="evidence" value="ECO:0007669"/>
    <property type="project" value="UniProtKB-UniRule"/>
</dbReference>
<dbReference type="InterPro" id="IPR050624">
    <property type="entry name" value="HTH-type_Tx_Regulator"/>
</dbReference>
<gene>
    <name evidence="2" type="ORF">DOS83_10240</name>
</gene>
<dbReference type="EMBL" id="QKXQ01000475">
    <property type="protein sequence ID" value="REH92558.1"/>
    <property type="molecule type" value="Genomic_DNA"/>
</dbReference>
<dbReference type="InterPro" id="IPR039532">
    <property type="entry name" value="TetR_C_Firmicutes"/>
</dbReference>